<dbReference type="InterPro" id="IPR000731">
    <property type="entry name" value="SSD"/>
</dbReference>
<reference evidence="9" key="1">
    <citation type="journal article" date="2014" name="Int. J. Syst. Evol. Microbiol.">
        <title>Complete genome sequence of Corynebacterium casei LMG S-19264T (=DSM 44701T), isolated from a smear-ripened cheese.</title>
        <authorList>
            <consortium name="US DOE Joint Genome Institute (JGI-PGF)"/>
            <person name="Walter F."/>
            <person name="Albersmeier A."/>
            <person name="Kalinowski J."/>
            <person name="Ruckert C."/>
        </authorList>
    </citation>
    <scope>NUCLEOTIDE SEQUENCE</scope>
    <source>
        <strain evidence="9">CGMCC 1.12160</strain>
    </source>
</reference>
<dbReference type="GO" id="GO:0005886">
    <property type="term" value="C:plasma membrane"/>
    <property type="evidence" value="ECO:0007669"/>
    <property type="project" value="UniProtKB-SubCell"/>
</dbReference>
<dbReference type="Pfam" id="PF03176">
    <property type="entry name" value="MMPL"/>
    <property type="match status" value="2"/>
</dbReference>
<keyword evidence="4 7" id="KW-1133">Transmembrane helix</keyword>
<dbReference type="Proteomes" id="UP000605670">
    <property type="component" value="Unassembled WGS sequence"/>
</dbReference>
<dbReference type="PANTHER" id="PTHR33406">
    <property type="entry name" value="MEMBRANE PROTEIN MJ1562-RELATED"/>
    <property type="match status" value="1"/>
</dbReference>
<dbReference type="SUPFAM" id="SSF82866">
    <property type="entry name" value="Multidrug efflux transporter AcrB transmembrane domain"/>
    <property type="match status" value="2"/>
</dbReference>
<dbReference type="RefSeq" id="WP_188431168.1">
    <property type="nucleotide sequence ID" value="NZ_BAABKH010000014.1"/>
</dbReference>
<dbReference type="Gene3D" id="1.20.1640.10">
    <property type="entry name" value="Multidrug efflux transporter AcrB transmembrane domain"/>
    <property type="match status" value="2"/>
</dbReference>
<dbReference type="PANTHER" id="PTHR33406:SF13">
    <property type="entry name" value="MEMBRANE PROTEIN YDFJ"/>
    <property type="match status" value="1"/>
</dbReference>
<feature type="transmembrane region" description="Helical" evidence="7">
    <location>
        <begin position="500"/>
        <end position="530"/>
    </location>
</feature>
<keyword evidence="6" id="KW-0175">Coiled coil</keyword>
<evidence type="ECO:0000256" key="2">
    <source>
        <dbReference type="ARBA" id="ARBA00022475"/>
    </source>
</evidence>
<proteinExistence type="predicted"/>
<keyword evidence="10" id="KW-1185">Reference proteome</keyword>
<evidence type="ECO:0000256" key="6">
    <source>
        <dbReference type="SAM" id="Coils"/>
    </source>
</evidence>
<comment type="caution">
    <text evidence="9">The sequence shown here is derived from an EMBL/GenBank/DDBJ whole genome shotgun (WGS) entry which is preliminary data.</text>
</comment>
<feature type="coiled-coil region" evidence="6">
    <location>
        <begin position="121"/>
        <end position="183"/>
    </location>
</feature>
<evidence type="ECO:0000256" key="3">
    <source>
        <dbReference type="ARBA" id="ARBA00022692"/>
    </source>
</evidence>
<dbReference type="EMBL" id="BMEM01000004">
    <property type="protein sequence ID" value="GGF55563.1"/>
    <property type="molecule type" value="Genomic_DNA"/>
</dbReference>
<feature type="transmembrane region" description="Helical" evidence="7">
    <location>
        <begin position="880"/>
        <end position="903"/>
    </location>
</feature>
<feature type="transmembrane region" description="Helical" evidence="7">
    <location>
        <begin position="802"/>
        <end position="826"/>
    </location>
</feature>
<gene>
    <name evidence="9" type="ORF">GCM10011366_24330</name>
</gene>
<feature type="transmembrane region" description="Helical" evidence="7">
    <location>
        <begin position="470"/>
        <end position="494"/>
    </location>
</feature>
<feature type="transmembrane region" description="Helical" evidence="7">
    <location>
        <begin position="380"/>
        <end position="399"/>
    </location>
</feature>
<evidence type="ECO:0000259" key="8">
    <source>
        <dbReference type="PROSITE" id="PS50156"/>
    </source>
</evidence>
<evidence type="ECO:0000256" key="7">
    <source>
        <dbReference type="SAM" id="Phobius"/>
    </source>
</evidence>
<feature type="domain" description="SSD" evidence="8">
    <location>
        <begin position="397"/>
        <end position="529"/>
    </location>
</feature>
<feature type="transmembrane region" description="Helical" evidence="7">
    <location>
        <begin position="430"/>
        <end position="449"/>
    </location>
</feature>
<feature type="transmembrane region" description="Helical" evidence="7">
    <location>
        <begin position="735"/>
        <end position="754"/>
    </location>
</feature>
<evidence type="ECO:0000313" key="10">
    <source>
        <dbReference type="Proteomes" id="UP000605670"/>
    </source>
</evidence>
<comment type="subcellular location">
    <subcellularLocation>
        <location evidence="1">Cell membrane</location>
        <topology evidence="1">Multi-pass membrane protein</topology>
    </subcellularLocation>
</comment>
<feature type="transmembrane region" description="Helical" evidence="7">
    <location>
        <begin position="404"/>
        <end position="424"/>
    </location>
</feature>
<dbReference type="InterPro" id="IPR050545">
    <property type="entry name" value="Mycobact_MmpL"/>
</dbReference>
<keyword evidence="2" id="KW-1003">Cell membrane</keyword>
<accession>A0A917F7G8</accession>
<evidence type="ECO:0000256" key="5">
    <source>
        <dbReference type="ARBA" id="ARBA00023136"/>
    </source>
</evidence>
<keyword evidence="5 7" id="KW-0472">Membrane</keyword>
<dbReference type="PROSITE" id="PS50156">
    <property type="entry name" value="SSD"/>
    <property type="match status" value="1"/>
</dbReference>
<evidence type="ECO:0000313" key="9">
    <source>
        <dbReference type="EMBL" id="GGF55563.1"/>
    </source>
</evidence>
<feature type="transmembrane region" description="Helical" evidence="7">
    <location>
        <begin position="847"/>
        <end position="868"/>
    </location>
</feature>
<evidence type="ECO:0000256" key="1">
    <source>
        <dbReference type="ARBA" id="ARBA00004651"/>
    </source>
</evidence>
<dbReference type="AlphaFoldDB" id="A0A917F7G8"/>
<keyword evidence="3 7" id="KW-0812">Transmembrane</keyword>
<feature type="transmembrane region" description="Helical" evidence="7">
    <location>
        <begin position="574"/>
        <end position="592"/>
    </location>
</feature>
<protein>
    <recommendedName>
        <fullName evidence="8">SSD domain-containing protein</fullName>
    </recommendedName>
</protein>
<feature type="transmembrane region" description="Helical" evidence="7">
    <location>
        <begin position="761"/>
        <end position="782"/>
    </location>
</feature>
<feature type="coiled-coil region" evidence="6">
    <location>
        <begin position="240"/>
        <end position="295"/>
    </location>
</feature>
<sequence>MATLLHRLGRWCAQHRWTVVGAWAALLALTVAGMLTLARPLSNEFSIPGSRFEAVLETLKSEIPEAAGTTGTVVIRSDAPFTDAQERAVADAVAAWTALDGVEATDPFEAQATLDGTDQELADGEQEIADGRDQLDEGEAELEQAREQLAEGKEQLAAGEQELEASQAQLEDGRAQLEAGQAELTAQAQQLDASQAALDAQLQQLEAGIAAGQVPPAQAEAARAEIAAGQAQIDGGRQQVAAAQAQIDTQRAQLEAGEAQAAAGAEQLEASRAQLEDAEQQIADGEQELKDGRAELAEGEAAVAAGRRMAELTDGFRLVNEAGTVAMTQLTVEGSGGFIEPETTAAIQRVGHELDAQGLEVSFSKEITDDLSTLLGPGEVVGLVVAGVVLLVMLGSLVVAGLPLLMALVGVGVGLTGAMALTRWVDMQSITPVLALMLGLAVGIDYSLFLINRHRQQVRHGMPVRESIALAVGTSGNAVTFAGLTVIIALAALTVTGIPFLSVMGLVAAATVAIAVLVAITLTPAVLSLLGLRVLPRKARLALASGDDHDTVAEDARQADTHHGWAAFVQRRPWLAILAVLAIVAGLGYPATQLRLGLPDGGSEPAGSSAYTTYDTVREEFGAGANGPILAVAELDTPVPEGETALLEAQADIAEELAAVEGVVRVLPAGVSDDRDVLAFQVQPEGGPAEESTVALVDRLTPAVERVGQDHGAEIGLTGQTVANIDVSAKLADALPVYLAVVVGLSLILLLLVFRSVVVPLLATAGFLLSLAASFGAVVAVYQLGHLSGIFDVNEPGPVLSFLPILLIGILFGLAMDYQVFLVSAMREEHVHGTDARRAVVSGFNHSARVVTAAAIIMISVFAGFVWAHLTMVRPMGLGLAVGVLVDAFLVRMTLTPAVMSLLGERAWWIPRWLDRILPDVDVEGARLERSLAPAAAAQPEAAAEGEIARTR</sequence>
<dbReference type="InterPro" id="IPR004869">
    <property type="entry name" value="MMPL_dom"/>
</dbReference>
<organism evidence="9 10">
    <name type="scientific">Ornithinimicrobium tianjinense</name>
    <dbReference type="NCBI Taxonomy" id="1195761"/>
    <lineage>
        <taxon>Bacteria</taxon>
        <taxon>Bacillati</taxon>
        <taxon>Actinomycetota</taxon>
        <taxon>Actinomycetes</taxon>
        <taxon>Micrococcales</taxon>
        <taxon>Ornithinimicrobiaceae</taxon>
        <taxon>Ornithinimicrobium</taxon>
    </lineage>
</organism>
<reference evidence="9" key="2">
    <citation type="submission" date="2020-09" db="EMBL/GenBank/DDBJ databases">
        <authorList>
            <person name="Sun Q."/>
            <person name="Zhou Y."/>
        </authorList>
    </citation>
    <scope>NUCLEOTIDE SEQUENCE</scope>
    <source>
        <strain evidence="9">CGMCC 1.12160</strain>
    </source>
</reference>
<name>A0A917F7G8_9MICO</name>
<evidence type="ECO:0000256" key="4">
    <source>
        <dbReference type="ARBA" id="ARBA00022989"/>
    </source>
</evidence>